<reference evidence="11" key="1">
    <citation type="submission" date="2021-02" db="EMBL/GenBank/DDBJ databases">
        <authorList>
            <person name="Nowell W R."/>
        </authorList>
    </citation>
    <scope>NUCLEOTIDE SEQUENCE</scope>
</reference>
<dbReference type="EMBL" id="CAJNYV010004813">
    <property type="protein sequence ID" value="CAF3697052.1"/>
    <property type="molecule type" value="Genomic_DNA"/>
</dbReference>
<evidence type="ECO:0000313" key="6">
    <source>
        <dbReference type="EMBL" id="CAF3697052.1"/>
    </source>
</evidence>
<dbReference type="EMBL" id="CAJOBO010000641">
    <property type="protein sequence ID" value="CAF4263978.1"/>
    <property type="molecule type" value="Genomic_DNA"/>
</dbReference>
<sequence length="407" mass="46043">MFPKNRAFLLFILLTTNYVSAIGREGLKLIFENTFDSSSTLNTSIWNYNYPWGSTYNHQANMIRRQVTTSELGQVKLTAIATRTSNITNLDTGDYGIVNVNYTSGAIYTNSFLTLKRGLTVVSMRVPSTTSTWPMIMLVPLDETSPMLIMDVFNDRRNIGYTFRYTSQTGSSESVGGVARASVDSSLDFHSYAIDWGYDKISFLVDNVLLRSFTKPTEITQISDMSLVIALGVGGRSQFTPTNSSVYPTALLVNSVQMWTPKFDGRFKIVNLNSRLVLEVENGVFTDFARVTQNIDKGTLWQQWDIHYVGYNTYRISNVNSRKVLDDYDWQTNDGAKIVQYKFESKDNQIWKIIEDEDTDTDNTVSLINVWAQKAASFVGASNQTGSQLVLNEINDQPDQKWLLVRL</sequence>
<dbReference type="Proteomes" id="UP000663848">
    <property type="component" value="Unassembled WGS sequence"/>
</dbReference>
<dbReference type="GO" id="GO:0005975">
    <property type="term" value="P:carbohydrate metabolic process"/>
    <property type="evidence" value="ECO:0007669"/>
    <property type="project" value="InterPro"/>
</dbReference>
<evidence type="ECO:0000313" key="10">
    <source>
        <dbReference type="EMBL" id="CAF4381709.1"/>
    </source>
</evidence>
<dbReference type="EMBL" id="CAJOBS010000032">
    <property type="protein sequence ID" value="CAF4474582.1"/>
    <property type="molecule type" value="Genomic_DNA"/>
</dbReference>
<feature type="signal peptide" evidence="1">
    <location>
        <begin position="1"/>
        <end position="21"/>
    </location>
</feature>
<proteinExistence type="predicted"/>
<dbReference type="InterPro" id="IPR035992">
    <property type="entry name" value="Ricin_B-like_lectins"/>
</dbReference>
<dbReference type="Proteomes" id="UP000663833">
    <property type="component" value="Unassembled WGS sequence"/>
</dbReference>
<dbReference type="Proteomes" id="UP000663872">
    <property type="component" value="Unassembled WGS sequence"/>
</dbReference>
<dbReference type="EMBL" id="CAJOBP010002936">
    <property type="protein sequence ID" value="CAF4381709.1"/>
    <property type="molecule type" value="Genomic_DNA"/>
</dbReference>
<organism evidence="11 13">
    <name type="scientific">Rotaria socialis</name>
    <dbReference type="NCBI Taxonomy" id="392032"/>
    <lineage>
        <taxon>Eukaryota</taxon>
        <taxon>Metazoa</taxon>
        <taxon>Spiralia</taxon>
        <taxon>Gnathifera</taxon>
        <taxon>Rotifera</taxon>
        <taxon>Eurotatoria</taxon>
        <taxon>Bdelloidea</taxon>
        <taxon>Philodinida</taxon>
        <taxon>Philodinidae</taxon>
        <taxon>Rotaria</taxon>
    </lineage>
</organism>
<dbReference type="InterPro" id="IPR050546">
    <property type="entry name" value="Glycosyl_Hydrlase_16"/>
</dbReference>
<dbReference type="InterPro" id="IPR013320">
    <property type="entry name" value="ConA-like_dom_sf"/>
</dbReference>
<evidence type="ECO:0000256" key="1">
    <source>
        <dbReference type="SAM" id="SignalP"/>
    </source>
</evidence>
<dbReference type="EMBL" id="CAJNYT010005601">
    <property type="protein sequence ID" value="CAF3759402.1"/>
    <property type="molecule type" value="Genomic_DNA"/>
</dbReference>
<dbReference type="Pfam" id="PF14200">
    <property type="entry name" value="RicinB_lectin_2"/>
    <property type="match status" value="1"/>
</dbReference>
<feature type="domain" description="GH16" evidence="2">
    <location>
        <begin position="29"/>
        <end position="264"/>
    </location>
</feature>
<dbReference type="Gene3D" id="2.60.120.200">
    <property type="match status" value="1"/>
</dbReference>
<dbReference type="Gene3D" id="2.80.10.50">
    <property type="match status" value="1"/>
</dbReference>
<evidence type="ECO:0000313" key="5">
    <source>
        <dbReference type="EMBL" id="CAF3508462.1"/>
    </source>
</evidence>
<keyword evidence="14" id="KW-1185">Reference proteome</keyword>
<dbReference type="Proteomes" id="UP000663838">
    <property type="component" value="Unassembled WGS sequence"/>
</dbReference>
<protein>
    <recommendedName>
        <fullName evidence="2">GH16 domain-containing protein</fullName>
    </recommendedName>
</protein>
<dbReference type="InterPro" id="IPR000757">
    <property type="entry name" value="Beta-glucanase-like"/>
</dbReference>
<evidence type="ECO:0000313" key="8">
    <source>
        <dbReference type="EMBL" id="CAF4253921.1"/>
    </source>
</evidence>
<dbReference type="InterPro" id="IPR000772">
    <property type="entry name" value="Ricin_B_lectin"/>
</dbReference>
<dbReference type="Proteomes" id="UP000663862">
    <property type="component" value="Unassembled WGS sequence"/>
</dbReference>
<dbReference type="SUPFAM" id="SSF50370">
    <property type="entry name" value="Ricin B-like lectins"/>
    <property type="match status" value="1"/>
</dbReference>
<dbReference type="SUPFAM" id="SSF49899">
    <property type="entry name" value="Concanavalin A-like lectins/glucanases"/>
    <property type="match status" value="1"/>
</dbReference>
<dbReference type="PANTHER" id="PTHR10963">
    <property type="entry name" value="GLYCOSYL HYDROLASE-RELATED"/>
    <property type="match status" value="1"/>
</dbReference>
<dbReference type="EMBL" id="CAJNYD010002178">
    <property type="protein sequence ID" value="CAF3397881.1"/>
    <property type="molecule type" value="Genomic_DNA"/>
</dbReference>
<evidence type="ECO:0000259" key="2">
    <source>
        <dbReference type="PROSITE" id="PS51762"/>
    </source>
</evidence>
<dbReference type="GO" id="GO:0004553">
    <property type="term" value="F:hydrolase activity, hydrolyzing O-glycosyl compounds"/>
    <property type="evidence" value="ECO:0007669"/>
    <property type="project" value="InterPro"/>
</dbReference>
<evidence type="ECO:0000313" key="3">
    <source>
        <dbReference type="EMBL" id="CAF3180745.1"/>
    </source>
</evidence>
<dbReference type="AlphaFoldDB" id="A0A820U1J6"/>
<evidence type="ECO:0000313" key="12">
    <source>
        <dbReference type="EMBL" id="CAF4502025.1"/>
    </source>
</evidence>
<dbReference type="PANTHER" id="PTHR10963:SF60">
    <property type="entry name" value="GRAM-NEGATIVE BACTERIA-BINDING PROTEIN 1-RELATED"/>
    <property type="match status" value="1"/>
</dbReference>
<dbReference type="EMBL" id="CAJNYU010002133">
    <property type="protein sequence ID" value="CAF3508462.1"/>
    <property type="molecule type" value="Genomic_DNA"/>
</dbReference>
<dbReference type="PROSITE" id="PS50231">
    <property type="entry name" value="RICIN_B_LECTIN"/>
    <property type="match status" value="1"/>
</dbReference>
<dbReference type="EMBL" id="CAJOBQ010000096">
    <property type="protein sequence ID" value="CAF4253921.1"/>
    <property type="molecule type" value="Genomic_DNA"/>
</dbReference>
<evidence type="ECO:0000313" key="14">
    <source>
        <dbReference type="Proteomes" id="UP000663873"/>
    </source>
</evidence>
<accession>A0A820U1J6</accession>
<dbReference type="PROSITE" id="PS51762">
    <property type="entry name" value="GH16_2"/>
    <property type="match status" value="1"/>
</dbReference>
<dbReference type="Proteomes" id="UP000663825">
    <property type="component" value="Unassembled WGS sequence"/>
</dbReference>
<keyword evidence="1" id="KW-0732">Signal</keyword>
<evidence type="ECO:0000313" key="11">
    <source>
        <dbReference type="EMBL" id="CAF4474582.1"/>
    </source>
</evidence>
<dbReference type="Proteomes" id="UP000663873">
    <property type="component" value="Unassembled WGS sequence"/>
</dbReference>
<evidence type="ECO:0000313" key="9">
    <source>
        <dbReference type="EMBL" id="CAF4263978.1"/>
    </source>
</evidence>
<dbReference type="SMART" id="SM00458">
    <property type="entry name" value="RICIN"/>
    <property type="match status" value="1"/>
</dbReference>
<dbReference type="EMBL" id="CAJNXB010001591">
    <property type="protein sequence ID" value="CAF3180745.1"/>
    <property type="molecule type" value="Genomic_DNA"/>
</dbReference>
<dbReference type="CDD" id="cd00161">
    <property type="entry name" value="beta-trefoil_Ricin-like"/>
    <property type="match status" value="1"/>
</dbReference>
<dbReference type="Pfam" id="PF00722">
    <property type="entry name" value="Glyco_hydro_16"/>
    <property type="match status" value="1"/>
</dbReference>
<comment type="caution">
    <text evidence="11">The sequence shown here is derived from an EMBL/GenBank/DDBJ whole genome shotgun (WGS) entry which is preliminary data.</text>
</comment>
<dbReference type="EMBL" id="CAJOBR010000377">
    <property type="protein sequence ID" value="CAF4502025.1"/>
    <property type="molecule type" value="Genomic_DNA"/>
</dbReference>
<evidence type="ECO:0000313" key="4">
    <source>
        <dbReference type="EMBL" id="CAF3397881.1"/>
    </source>
</evidence>
<dbReference type="Proteomes" id="UP000663865">
    <property type="component" value="Unassembled WGS sequence"/>
</dbReference>
<dbReference type="Proteomes" id="UP000663851">
    <property type="component" value="Unassembled WGS sequence"/>
</dbReference>
<feature type="chain" id="PRO_5035621906" description="GH16 domain-containing protein" evidence="1">
    <location>
        <begin position="22"/>
        <end position="407"/>
    </location>
</feature>
<dbReference type="OrthoDB" id="26589at2759"/>
<gene>
    <name evidence="5" type="ORF">FME351_LOCUS17222</name>
    <name evidence="7" type="ORF">GRG538_LOCUS31855</name>
    <name evidence="9" type="ORF">HFQ381_LOCUS11238</name>
    <name evidence="6" type="ORF">KIK155_LOCUS26393</name>
    <name evidence="4" type="ORF">LUA448_LOCUS17295</name>
    <name evidence="12" type="ORF">QYT958_LOCUS4764</name>
    <name evidence="3" type="ORF">TIS948_LOCUS11335</name>
    <name evidence="11" type="ORF">TOA249_LOCUS1217</name>
    <name evidence="8" type="ORF">TSG867_LOCUS3258</name>
    <name evidence="10" type="ORF">UJA718_LOCUS17803</name>
</gene>
<name>A0A820U1J6_9BILA</name>
<evidence type="ECO:0000313" key="7">
    <source>
        <dbReference type="EMBL" id="CAF3759402.1"/>
    </source>
</evidence>
<evidence type="ECO:0000313" key="13">
    <source>
        <dbReference type="Proteomes" id="UP000663838"/>
    </source>
</evidence>
<dbReference type="Proteomes" id="UP000663869">
    <property type="component" value="Unassembled WGS sequence"/>
</dbReference>